<dbReference type="Proteomes" id="UP001630127">
    <property type="component" value="Unassembled WGS sequence"/>
</dbReference>
<evidence type="ECO:0000313" key="2">
    <source>
        <dbReference type="Proteomes" id="UP001630127"/>
    </source>
</evidence>
<name>A0ABD2Y6C7_9GENT</name>
<evidence type="ECO:0000313" key="1">
    <source>
        <dbReference type="EMBL" id="KAL3501849.1"/>
    </source>
</evidence>
<keyword evidence="2" id="KW-1185">Reference proteome</keyword>
<comment type="caution">
    <text evidence="1">The sequence shown here is derived from an EMBL/GenBank/DDBJ whole genome shotgun (WGS) entry which is preliminary data.</text>
</comment>
<gene>
    <name evidence="1" type="ORF">ACH5RR_036298</name>
</gene>
<organism evidence="1 2">
    <name type="scientific">Cinchona calisaya</name>
    <dbReference type="NCBI Taxonomy" id="153742"/>
    <lineage>
        <taxon>Eukaryota</taxon>
        <taxon>Viridiplantae</taxon>
        <taxon>Streptophyta</taxon>
        <taxon>Embryophyta</taxon>
        <taxon>Tracheophyta</taxon>
        <taxon>Spermatophyta</taxon>
        <taxon>Magnoliopsida</taxon>
        <taxon>eudicotyledons</taxon>
        <taxon>Gunneridae</taxon>
        <taxon>Pentapetalae</taxon>
        <taxon>asterids</taxon>
        <taxon>lamiids</taxon>
        <taxon>Gentianales</taxon>
        <taxon>Rubiaceae</taxon>
        <taxon>Cinchonoideae</taxon>
        <taxon>Cinchoneae</taxon>
        <taxon>Cinchona</taxon>
    </lineage>
</organism>
<proteinExistence type="predicted"/>
<dbReference type="EMBL" id="JBJUIK010000015">
    <property type="protein sequence ID" value="KAL3501849.1"/>
    <property type="molecule type" value="Genomic_DNA"/>
</dbReference>
<reference evidence="1 2" key="1">
    <citation type="submission" date="2024-11" db="EMBL/GenBank/DDBJ databases">
        <title>A near-complete genome assembly of Cinchona calisaya.</title>
        <authorList>
            <person name="Lian D.C."/>
            <person name="Zhao X.W."/>
            <person name="Wei L."/>
        </authorList>
    </citation>
    <scope>NUCLEOTIDE SEQUENCE [LARGE SCALE GENOMIC DNA]</scope>
    <source>
        <tissue evidence="1">Nenye</tissue>
    </source>
</reference>
<accession>A0ABD2Y6C7</accession>
<sequence>MGLQNEKALASEENSTCRATLKEAQKHCKILHGRVSRGHGCLKALVVLGVRREHRGVGILPNLGRQLNLYRGANKGKCKWRFLADQEMATAALHVLLIFDEVKPFLTSAVVGIVEDEDRDDD</sequence>
<protein>
    <submittedName>
        <fullName evidence="1">Uncharacterized protein</fullName>
    </submittedName>
</protein>
<dbReference type="AlphaFoldDB" id="A0ABD2Y6C7"/>